<dbReference type="InterPro" id="IPR013094">
    <property type="entry name" value="AB_hydrolase_3"/>
</dbReference>
<keyword evidence="4" id="KW-1185">Reference proteome</keyword>
<protein>
    <submittedName>
        <fullName evidence="3">Alpha/beta-hydrolase</fullName>
    </submittedName>
</protein>
<dbReference type="OrthoDB" id="408631at2759"/>
<dbReference type="InterPro" id="IPR029058">
    <property type="entry name" value="AB_hydrolase_fold"/>
</dbReference>
<dbReference type="InterPro" id="IPR050300">
    <property type="entry name" value="GDXG_lipolytic_enzyme"/>
</dbReference>
<evidence type="ECO:0000256" key="1">
    <source>
        <dbReference type="ARBA" id="ARBA00022801"/>
    </source>
</evidence>
<accession>A0A8E2DL78</accession>
<evidence type="ECO:0000313" key="3">
    <source>
        <dbReference type="EMBL" id="OCH90776.1"/>
    </source>
</evidence>
<dbReference type="GO" id="GO:0016787">
    <property type="term" value="F:hydrolase activity"/>
    <property type="evidence" value="ECO:0007669"/>
    <property type="project" value="UniProtKB-KW"/>
</dbReference>
<dbReference type="PANTHER" id="PTHR48081">
    <property type="entry name" value="AB HYDROLASE SUPERFAMILY PROTEIN C4A8.06C"/>
    <property type="match status" value="1"/>
</dbReference>
<dbReference type="PANTHER" id="PTHR48081:SF8">
    <property type="entry name" value="ALPHA_BETA HYDROLASE FOLD-3 DOMAIN-CONTAINING PROTEIN-RELATED"/>
    <property type="match status" value="1"/>
</dbReference>
<organism evidence="3 4">
    <name type="scientific">Obba rivulosa</name>
    <dbReference type="NCBI Taxonomy" id="1052685"/>
    <lineage>
        <taxon>Eukaryota</taxon>
        <taxon>Fungi</taxon>
        <taxon>Dikarya</taxon>
        <taxon>Basidiomycota</taxon>
        <taxon>Agaricomycotina</taxon>
        <taxon>Agaricomycetes</taxon>
        <taxon>Polyporales</taxon>
        <taxon>Gelatoporiaceae</taxon>
        <taxon>Obba</taxon>
    </lineage>
</organism>
<keyword evidence="1 3" id="KW-0378">Hydrolase</keyword>
<gene>
    <name evidence="3" type="ORF">OBBRIDRAFT_887468</name>
</gene>
<evidence type="ECO:0000313" key="4">
    <source>
        <dbReference type="Proteomes" id="UP000250043"/>
    </source>
</evidence>
<name>A0A8E2DL78_9APHY</name>
<dbReference type="SUPFAM" id="SSF53474">
    <property type="entry name" value="alpha/beta-Hydrolases"/>
    <property type="match status" value="1"/>
</dbReference>
<dbReference type="Gene3D" id="3.40.50.1820">
    <property type="entry name" value="alpha/beta hydrolase"/>
    <property type="match status" value="2"/>
</dbReference>
<feature type="domain" description="Alpha/beta hydrolase fold-3" evidence="2">
    <location>
        <begin position="154"/>
        <end position="227"/>
    </location>
</feature>
<evidence type="ECO:0000259" key="2">
    <source>
        <dbReference type="Pfam" id="PF07859"/>
    </source>
</evidence>
<reference evidence="3 4" key="1">
    <citation type="submission" date="2016-07" db="EMBL/GenBank/DDBJ databases">
        <title>Draft genome of the white-rot fungus Obba rivulosa 3A-2.</title>
        <authorList>
            <consortium name="DOE Joint Genome Institute"/>
            <person name="Miettinen O."/>
            <person name="Riley R."/>
            <person name="Acob R."/>
            <person name="Barry K."/>
            <person name="Cullen D."/>
            <person name="De Vries R."/>
            <person name="Hainaut M."/>
            <person name="Hatakka A."/>
            <person name="Henrissat B."/>
            <person name="Hilden K."/>
            <person name="Kuo R."/>
            <person name="Labutti K."/>
            <person name="Lipzen A."/>
            <person name="Makela M.R."/>
            <person name="Sandor L."/>
            <person name="Spatafora J.W."/>
            <person name="Grigoriev I.V."/>
            <person name="Hibbett D.S."/>
        </authorList>
    </citation>
    <scope>NUCLEOTIDE SEQUENCE [LARGE SCALE GENOMIC DNA]</scope>
    <source>
        <strain evidence="3 4">3A-2</strain>
    </source>
</reference>
<proteinExistence type="predicted"/>
<sequence length="260" mass="29471">MSEERQNLSQPDPEYAALLASTTLPPLQKLDIKVLREGFDKSIAAITREIYGPRLPSESEYRVEDHMVPVEGAQITVRCLVPISKADKARTFPLFYWIHGGGGRLGTVEMDDLLLRTICVEFQITVVNIEYRYKSELRSVEELATSTPLLNKESLYECYNDQGGDPFNPESSPLLYPSHIGLPPTYFQVCGLDLLRDEGLLYERLLREAGITTKLDVYPGVPHGFHMFFPKIKQAAKYEEDFRKGLVWLLNGAREDEANA</sequence>
<dbReference type="AlphaFoldDB" id="A0A8E2DL78"/>
<dbReference type="Pfam" id="PF07859">
    <property type="entry name" value="Abhydrolase_3"/>
    <property type="match status" value="1"/>
</dbReference>
<dbReference type="EMBL" id="KV722398">
    <property type="protein sequence ID" value="OCH90776.1"/>
    <property type="molecule type" value="Genomic_DNA"/>
</dbReference>
<dbReference type="Proteomes" id="UP000250043">
    <property type="component" value="Unassembled WGS sequence"/>
</dbReference>